<dbReference type="EMBL" id="GBXM01018046">
    <property type="protein sequence ID" value="JAH90531.1"/>
    <property type="molecule type" value="Transcribed_RNA"/>
</dbReference>
<name>A0A0E9WJR5_ANGAN</name>
<reference evidence="1" key="2">
    <citation type="journal article" date="2015" name="Fish Shellfish Immunol.">
        <title>Early steps in the European eel (Anguilla anguilla)-Vibrio vulnificus interaction in the gills: Role of the RtxA13 toxin.</title>
        <authorList>
            <person name="Callol A."/>
            <person name="Pajuelo D."/>
            <person name="Ebbesson L."/>
            <person name="Teles M."/>
            <person name="MacKenzie S."/>
            <person name="Amaro C."/>
        </authorList>
    </citation>
    <scope>NUCLEOTIDE SEQUENCE</scope>
</reference>
<accession>A0A0E9WJR5</accession>
<organism evidence="1">
    <name type="scientific">Anguilla anguilla</name>
    <name type="common">European freshwater eel</name>
    <name type="synonym">Muraena anguilla</name>
    <dbReference type="NCBI Taxonomy" id="7936"/>
    <lineage>
        <taxon>Eukaryota</taxon>
        <taxon>Metazoa</taxon>
        <taxon>Chordata</taxon>
        <taxon>Craniata</taxon>
        <taxon>Vertebrata</taxon>
        <taxon>Euteleostomi</taxon>
        <taxon>Actinopterygii</taxon>
        <taxon>Neopterygii</taxon>
        <taxon>Teleostei</taxon>
        <taxon>Anguilliformes</taxon>
        <taxon>Anguillidae</taxon>
        <taxon>Anguilla</taxon>
    </lineage>
</organism>
<reference evidence="1" key="1">
    <citation type="submission" date="2014-11" db="EMBL/GenBank/DDBJ databases">
        <authorList>
            <person name="Amaro Gonzalez C."/>
        </authorList>
    </citation>
    <scope>NUCLEOTIDE SEQUENCE</scope>
</reference>
<evidence type="ECO:0000313" key="1">
    <source>
        <dbReference type="EMBL" id="JAH90531.1"/>
    </source>
</evidence>
<protein>
    <submittedName>
        <fullName evidence="1">Uncharacterized protein</fullName>
    </submittedName>
</protein>
<proteinExistence type="predicted"/>
<dbReference type="AlphaFoldDB" id="A0A0E9WJR5"/>
<sequence>MNKIFVHCTAFTLASVNTYQRAAHNKKPFHFKYAIKTGYTSRQQATELHNVIRMDSTVCEKHTYFCFRALSLGVPSLTKQ</sequence>